<evidence type="ECO:0000313" key="2">
    <source>
        <dbReference type="Proteomes" id="UP000324800"/>
    </source>
</evidence>
<sequence length="169" mass="19253">MSTLESTIINPIEVTLHIPSDDDVETTEDSITNTSLNVSTILFDPAFTTGIHRLELLNIKALWGVGIADESVIYNQNESPAARGQDKIVYYKWECLNMDSDPRTLTFFVNGEEQKYFVSNVPDSVRFWAYILDKGASFKILKFESLSSPKAQHEESRALKWGKEWIKDE</sequence>
<protein>
    <submittedName>
        <fullName evidence="1">Uncharacterized protein</fullName>
    </submittedName>
</protein>
<gene>
    <name evidence="1" type="ORF">EZS28_036047</name>
</gene>
<dbReference type="AlphaFoldDB" id="A0A5J4UFT1"/>
<comment type="caution">
    <text evidence="1">The sequence shown here is derived from an EMBL/GenBank/DDBJ whole genome shotgun (WGS) entry which is preliminary data.</text>
</comment>
<dbReference type="EMBL" id="SNRW01017366">
    <property type="protein sequence ID" value="KAA6368425.1"/>
    <property type="molecule type" value="Genomic_DNA"/>
</dbReference>
<dbReference type="Proteomes" id="UP000324800">
    <property type="component" value="Unassembled WGS sequence"/>
</dbReference>
<organism evidence="1 2">
    <name type="scientific">Streblomastix strix</name>
    <dbReference type="NCBI Taxonomy" id="222440"/>
    <lineage>
        <taxon>Eukaryota</taxon>
        <taxon>Metamonada</taxon>
        <taxon>Preaxostyla</taxon>
        <taxon>Oxymonadida</taxon>
        <taxon>Streblomastigidae</taxon>
        <taxon>Streblomastix</taxon>
    </lineage>
</organism>
<proteinExistence type="predicted"/>
<reference evidence="1 2" key="1">
    <citation type="submission" date="2019-03" db="EMBL/GenBank/DDBJ databases">
        <title>Single cell metagenomics reveals metabolic interactions within the superorganism composed of flagellate Streblomastix strix and complex community of Bacteroidetes bacteria on its surface.</title>
        <authorList>
            <person name="Treitli S.C."/>
            <person name="Kolisko M."/>
            <person name="Husnik F."/>
            <person name="Keeling P."/>
            <person name="Hampl V."/>
        </authorList>
    </citation>
    <scope>NUCLEOTIDE SEQUENCE [LARGE SCALE GENOMIC DNA]</scope>
    <source>
        <strain evidence="1">ST1C</strain>
    </source>
</reference>
<evidence type="ECO:0000313" key="1">
    <source>
        <dbReference type="EMBL" id="KAA6368425.1"/>
    </source>
</evidence>
<accession>A0A5J4UFT1</accession>
<name>A0A5J4UFT1_9EUKA</name>